<feature type="transmembrane region" description="Helical" evidence="6">
    <location>
        <begin position="520"/>
        <end position="541"/>
    </location>
</feature>
<keyword evidence="4 6" id="KW-1133">Transmembrane helix</keyword>
<dbReference type="AlphaFoldDB" id="A0A1G4KPL5"/>
<comment type="subcellular location">
    <subcellularLocation>
        <location evidence="1">Membrane</location>
        <topology evidence="1">Multi-pass membrane protein</topology>
    </subcellularLocation>
</comment>
<feature type="transmembrane region" description="Helical" evidence="6">
    <location>
        <begin position="413"/>
        <end position="437"/>
    </location>
</feature>
<organism evidence="7 8">
    <name type="scientific">Komagataella phaffii (strain ATCC 76273 / CBS 7435 / CECT 11047 / NRRL Y-11430 / Wegner 21-1)</name>
    <name type="common">Yeast</name>
    <name type="synonym">Pichia pastoris</name>
    <dbReference type="NCBI Taxonomy" id="981350"/>
    <lineage>
        <taxon>Eukaryota</taxon>
        <taxon>Fungi</taxon>
        <taxon>Dikarya</taxon>
        <taxon>Ascomycota</taxon>
        <taxon>Saccharomycotina</taxon>
        <taxon>Pichiomycetes</taxon>
        <taxon>Pichiales</taxon>
        <taxon>Pichiaceae</taxon>
        <taxon>Komagataella</taxon>
    </lineage>
</organism>
<evidence type="ECO:0000313" key="7">
    <source>
        <dbReference type="EMBL" id="SCV11946.1"/>
    </source>
</evidence>
<dbReference type="GO" id="GO:0016020">
    <property type="term" value="C:membrane"/>
    <property type="evidence" value="ECO:0007669"/>
    <property type="project" value="UniProtKB-SubCell"/>
</dbReference>
<evidence type="ECO:0000256" key="4">
    <source>
        <dbReference type="ARBA" id="ARBA00022989"/>
    </source>
</evidence>
<evidence type="ECO:0000256" key="1">
    <source>
        <dbReference type="ARBA" id="ARBA00004141"/>
    </source>
</evidence>
<evidence type="ECO:0000256" key="5">
    <source>
        <dbReference type="ARBA" id="ARBA00023136"/>
    </source>
</evidence>
<feature type="transmembrane region" description="Helical" evidence="6">
    <location>
        <begin position="163"/>
        <end position="184"/>
    </location>
</feature>
<dbReference type="GO" id="GO:0042910">
    <property type="term" value="F:xenobiotic transmembrane transporter activity"/>
    <property type="evidence" value="ECO:0007669"/>
    <property type="project" value="InterPro"/>
</dbReference>
<evidence type="ECO:0000256" key="3">
    <source>
        <dbReference type="ARBA" id="ARBA00022692"/>
    </source>
</evidence>
<feature type="transmembrane region" description="Helical" evidence="6">
    <location>
        <begin position="386"/>
        <end position="406"/>
    </location>
</feature>
<dbReference type="GO" id="GO:0015297">
    <property type="term" value="F:antiporter activity"/>
    <property type="evidence" value="ECO:0007669"/>
    <property type="project" value="InterPro"/>
</dbReference>
<dbReference type="Pfam" id="PF01554">
    <property type="entry name" value="MatE"/>
    <property type="match status" value="2"/>
</dbReference>
<keyword evidence="8" id="KW-1185">Reference proteome</keyword>
<dbReference type="Proteomes" id="UP000006853">
    <property type="component" value="Chromosome 1"/>
</dbReference>
<keyword evidence="5 6" id="KW-0472">Membrane</keyword>
<feature type="transmembrane region" description="Helical" evidence="6">
    <location>
        <begin position="196"/>
        <end position="217"/>
    </location>
</feature>
<feature type="transmembrane region" description="Helical" evidence="6">
    <location>
        <begin position="340"/>
        <end position="366"/>
    </location>
</feature>
<dbReference type="InterPro" id="IPR045069">
    <property type="entry name" value="MATE_euk"/>
</dbReference>
<keyword evidence="3 6" id="KW-0812">Transmembrane</keyword>
<reference evidence="7 8" key="2">
    <citation type="journal article" date="2016" name="FEMS Yeast Res.">
        <title>Curation of the genome annotation of Pichia pastoris (Komagataella phaffii) CBS7435 from gene level to protein function.</title>
        <authorList>
            <person name="Valli M."/>
            <person name="Tatto N.E."/>
            <person name="Peymann A."/>
            <person name="Gruber C."/>
            <person name="Landes N."/>
            <person name="Ekker H."/>
            <person name="Thallinger G.G."/>
            <person name="Mattanovich D."/>
            <person name="Gasser B."/>
            <person name="Graf A.B."/>
        </authorList>
    </citation>
    <scope>GENOME REANNOTATION</scope>
    <source>
        <strain evidence="7 8">ATCC 76273 / CBS 7435 / CECT 11047 / NRRL Y-11430 / Wegner 21-1</strain>
    </source>
</reference>
<comment type="similarity">
    <text evidence="2">Belongs to the multi antimicrobial extrusion (MATE) (TC 2.A.66.1) family.</text>
</comment>
<sequence>MSTFEETFEGDDDSYVSLTSQALALPNSSAPRRGSIILSNGPSLTYRTFPKRMSLDESDGDAMSQVNYGSILDGADVRSFSSRRPSLTSIRGQSLRYAMSHGTFHESSTSYITEIKMLTKFSIPLVVTFLLQYSLTVSSVFSVGHLGEMPLAAVSLASMTANVTAYSIIQGIATCLDTLCPQAFGRNDHRMVGVHFLRCTTFLLLLYIPIFCLWFWGSKPLLLRIVPNPELSGLASQYLRVLAFGLPGFILFENCKHFLQAQGIFHASTYVLLFCAPLNMLLNYLLVWDKKIGLGYIGAPVAVVFTNWLMAAMLIVYIAKVKGHECWCGFSREAFKNWKRMLDLAGPGVLMVEAEWLAFEIITFFASRFGPTVLASQTVVSTTCVLMYQIPFAVSIASSTRVAWFIGSGSKHAAILAVKVSMLVGLVLGLTNAAFLFNFRHTIASLFSSDTEVIELASKVLIVGSIYQVNDFISCIASGVLRGQGRQKIGGFLNLFSYYVVALPIAWYCGFHLGMELLGLWYGMVIALILVSTSESFFIWLSDWDGIIQQSIDDAIHDNCSLFGNPLSRIVSSISHA</sequence>
<dbReference type="EMBL" id="FR839628">
    <property type="protein sequence ID" value="SCV11946.1"/>
    <property type="molecule type" value="Genomic_DNA"/>
</dbReference>
<dbReference type="InterPro" id="IPR002528">
    <property type="entry name" value="MATE_fam"/>
</dbReference>
<evidence type="ECO:0000256" key="6">
    <source>
        <dbReference type="SAM" id="Phobius"/>
    </source>
</evidence>
<dbReference type="PANTHER" id="PTHR11206">
    <property type="entry name" value="MULTIDRUG RESISTANCE PROTEIN"/>
    <property type="match status" value="1"/>
</dbReference>
<feature type="transmembrane region" description="Helical" evidence="6">
    <location>
        <begin position="237"/>
        <end position="255"/>
    </location>
</feature>
<feature type="transmembrane region" description="Helical" evidence="6">
    <location>
        <begin position="121"/>
        <end position="143"/>
    </location>
</feature>
<feature type="transmembrane region" description="Helical" evidence="6">
    <location>
        <begin position="493"/>
        <end position="514"/>
    </location>
</feature>
<feature type="transmembrane region" description="Helical" evidence="6">
    <location>
        <begin position="267"/>
        <end position="288"/>
    </location>
</feature>
<dbReference type="NCBIfam" id="TIGR00797">
    <property type="entry name" value="matE"/>
    <property type="match status" value="1"/>
</dbReference>
<feature type="transmembrane region" description="Helical" evidence="6">
    <location>
        <begin position="294"/>
        <end position="319"/>
    </location>
</feature>
<protein>
    <submittedName>
        <fullName evidence="7">Multi-drug and toxin extrusion (MATE) family member</fullName>
    </submittedName>
</protein>
<name>A0A1G4KPL5_KOMPC</name>
<accession>A0A1G4KPL5</accession>
<gene>
    <name evidence="7" type="primary">ERC1</name>
    <name evidence="7" type="ordered locus">PP7435_Chr1-1533</name>
</gene>
<dbReference type="GO" id="GO:1990961">
    <property type="term" value="P:xenobiotic detoxification by transmembrane export across the plasma membrane"/>
    <property type="evidence" value="ECO:0007669"/>
    <property type="project" value="InterPro"/>
</dbReference>
<evidence type="ECO:0000313" key="8">
    <source>
        <dbReference type="Proteomes" id="UP000006853"/>
    </source>
</evidence>
<proteinExistence type="inferred from homology"/>
<evidence type="ECO:0000256" key="2">
    <source>
        <dbReference type="ARBA" id="ARBA00010199"/>
    </source>
</evidence>
<reference evidence="7 8" key="1">
    <citation type="journal article" date="2011" name="J. Biotechnol.">
        <title>High-quality genome sequence of Pichia pastoris CBS7435.</title>
        <authorList>
            <person name="Kuberl A."/>
            <person name="Schneider J."/>
            <person name="Thallinger G.G."/>
            <person name="Anderl I."/>
            <person name="Wibberg D."/>
            <person name="Hajek T."/>
            <person name="Jaenicke S."/>
            <person name="Brinkrolf K."/>
            <person name="Goesmann A."/>
            <person name="Szczepanowski R."/>
            <person name="Puhler A."/>
            <person name="Schwab H."/>
            <person name="Glieder A."/>
            <person name="Pichler H."/>
        </authorList>
    </citation>
    <scope>NUCLEOTIDE SEQUENCE [LARGE SCALE GENOMIC DNA]</scope>
    <source>
        <strain evidence="8">ATCC 76273 / CBS 7435 / CECT 11047 / NRRL Y-11430 / Wegner 21-1</strain>
    </source>
</reference>
<dbReference type="SMR" id="A0A1G4KPL5"/>
<dbReference type="CDD" id="cd13132">
    <property type="entry name" value="MATE_eukaryotic"/>
    <property type="match status" value="1"/>
</dbReference>